<keyword evidence="6" id="KW-0143">Chaperone</keyword>
<evidence type="ECO:0000256" key="5">
    <source>
        <dbReference type="ARBA" id="ARBA00023110"/>
    </source>
</evidence>
<evidence type="ECO:0000313" key="13">
    <source>
        <dbReference type="Proteomes" id="UP000192343"/>
    </source>
</evidence>
<dbReference type="Pfam" id="PF00254">
    <property type="entry name" value="FKBP_C"/>
    <property type="match status" value="1"/>
</dbReference>
<dbReference type="PANTHER" id="PTHR47861:SF3">
    <property type="entry name" value="FKBP-TYPE PEPTIDYL-PROLYL CIS-TRANS ISOMERASE SLYD"/>
    <property type="match status" value="1"/>
</dbReference>
<dbReference type="GO" id="GO:0042026">
    <property type="term" value="P:protein refolding"/>
    <property type="evidence" value="ECO:0007669"/>
    <property type="project" value="UniProtKB-ARBA"/>
</dbReference>
<evidence type="ECO:0000259" key="11">
    <source>
        <dbReference type="PROSITE" id="PS50059"/>
    </source>
</evidence>
<keyword evidence="13" id="KW-1185">Reference proteome</keyword>
<dbReference type="PANTHER" id="PTHR47861">
    <property type="entry name" value="FKBP-TYPE PEPTIDYL-PROLYL CIS-TRANS ISOMERASE SLYD"/>
    <property type="match status" value="1"/>
</dbReference>
<proteinExistence type="inferred from homology"/>
<evidence type="ECO:0000256" key="4">
    <source>
        <dbReference type="ARBA" id="ARBA00022490"/>
    </source>
</evidence>
<dbReference type="Gene3D" id="3.10.50.40">
    <property type="match status" value="1"/>
</dbReference>
<evidence type="ECO:0000256" key="8">
    <source>
        <dbReference type="ARBA" id="ARBA00037071"/>
    </source>
</evidence>
<comment type="function">
    <text evidence="8">Also involved in hydrogenase metallocenter assembly, probably by participating in the nickel insertion step. This function in hydrogenase biosynthesis requires chaperone activity and the presence of the metal-binding domain, but not PPIase activity.</text>
</comment>
<evidence type="ECO:0000256" key="3">
    <source>
        <dbReference type="ARBA" id="ARBA00006577"/>
    </source>
</evidence>
<dbReference type="STRING" id="1963862.B4O97_11295"/>
<keyword evidence="4" id="KW-0963">Cytoplasm</keyword>
<dbReference type="InterPro" id="IPR001179">
    <property type="entry name" value="PPIase_FKBP_dom"/>
</dbReference>
<evidence type="ECO:0000256" key="9">
    <source>
        <dbReference type="PROSITE-ProRule" id="PRU00277"/>
    </source>
</evidence>
<dbReference type="InterPro" id="IPR046357">
    <property type="entry name" value="PPIase_dom_sf"/>
</dbReference>
<dbReference type="RefSeq" id="WP_083050909.1">
    <property type="nucleotide sequence ID" value="NZ_CAXXQO010000003.1"/>
</dbReference>
<comment type="similarity">
    <text evidence="3 10">Belongs to the FKBP-type PPIase family.</text>
</comment>
<name>A0A1Y1RXC7_9SPIO</name>
<comment type="catalytic activity">
    <reaction evidence="1 9 10">
        <text>[protein]-peptidylproline (omega=180) = [protein]-peptidylproline (omega=0)</text>
        <dbReference type="Rhea" id="RHEA:16237"/>
        <dbReference type="Rhea" id="RHEA-COMP:10747"/>
        <dbReference type="Rhea" id="RHEA-COMP:10748"/>
        <dbReference type="ChEBI" id="CHEBI:83833"/>
        <dbReference type="ChEBI" id="CHEBI:83834"/>
        <dbReference type="EC" id="5.2.1.8"/>
    </reaction>
</comment>
<evidence type="ECO:0000256" key="2">
    <source>
        <dbReference type="ARBA" id="ARBA00004496"/>
    </source>
</evidence>
<evidence type="ECO:0000256" key="7">
    <source>
        <dbReference type="ARBA" id="ARBA00023235"/>
    </source>
</evidence>
<reference evidence="12 13" key="1">
    <citation type="submission" date="2017-03" db="EMBL/GenBank/DDBJ databases">
        <title>Draft Genome sequence of Marispirochaeta sp. strain JC444.</title>
        <authorList>
            <person name="Shivani Y."/>
            <person name="Subhash Y."/>
            <person name="Sasikala C."/>
            <person name="Ramana C."/>
        </authorList>
    </citation>
    <scope>NUCLEOTIDE SEQUENCE [LARGE SCALE GENOMIC DNA]</scope>
    <source>
        <strain evidence="12 13">JC444</strain>
    </source>
</reference>
<evidence type="ECO:0000313" key="12">
    <source>
        <dbReference type="EMBL" id="ORC34915.1"/>
    </source>
</evidence>
<dbReference type="OrthoDB" id="9808891at2"/>
<evidence type="ECO:0000256" key="1">
    <source>
        <dbReference type="ARBA" id="ARBA00000971"/>
    </source>
</evidence>
<dbReference type="AlphaFoldDB" id="A0A1Y1RXC7"/>
<dbReference type="EC" id="5.2.1.8" evidence="10"/>
<dbReference type="GO" id="GO:0003755">
    <property type="term" value="F:peptidyl-prolyl cis-trans isomerase activity"/>
    <property type="evidence" value="ECO:0007669"/>
    <property type="project" value="UniProtKB-UniRule"/>
</dbReference>
<accession>A0A1Y1RXC7</accession>
<dbReference type="Proteomes" id="UP000192343">
    <property type="component" value="Unassembled WGS sequence"/>
</dbReference>
<dbReference type="SUPFAM" id="SSF54534">
    <property type="entry name" value="FKBP-like"/>
    <property type="match status" value="1"/>
</dbReference>
<keyword evidence="5 9" id="KW-0697">Rotamase</keyword>
<dbReference type="PROSITE" id="PS50059">
    <property type="entry name" value="FKBP_PPIASE"/>
    <property type="match status" value="1"/>
</dbReference>
<comment type="subcellular location">
    <subcellularLocation>
        <location evidence="2">Cytoplasm</location>
    </subcellularLocation>
</comment>
<dbReference type="EMBL" id="MWQY01000011">
    <property type="protein sequence ID" value="ORC34915.1"/>
    <property type="molecule type" value="Genomic_DNA"/>
</dbReference>
<feature type="domain" description="PPIase FKBP-type" evidence="11">
    <location>
        <begin position="6"/>
        <end position="100"/>
    </location>
</feature>
<evidence type="ECO:0000256" key="10">
    <source>
        <dbReference type="RuleBase" id="RU003915"/>
    </source>
</evidence>
<dbReference type="GO" id="GO:0005737">
    <property type="term" value="C:cytoplasm"/>
    <property type="evidence" value="ECO:0007669"/>
    <property type="project" value="UniProtKB-SubCell"/>
</dbReference>
<keyword evidence="7 9" id="KW-0413">Isomerase</keyword>
<evidence type="ECO:0000256" key="6">
    <source>
        <dbReference type="ARBA" id="ARBA00023186"/>
    </source>
</evidence>
<gene>
    <name evidence="12" type="ORF">B4O97_11295</name>
</gene>
<organism evidence="12 13">
    <name type="scientific">Marispirochaeta aestuarii</name>
    <dbReference type="NCBI Taxonomy" id="1963862"/>
    <lineage>
        <taxon>Bacteria</taxon>
        <taxon>Pseudomonadati</taxon>
        <taxon>Spirochaetota</taxon>
        <taxon>Spirochaetia</taxon>
        <taxon>Spirochaetales</taxon>
        <taxon>Spirochaetaceae</taxon>
        <taxon>Marispirochaeta</taxon>
    </lineage>
</organism>
<protein>
    <recommendedName>
        <fullName evidence="10">Peptidyl-prolyl cis-trans isomerase</fullName>
        <ecNumber evidence="10">5.2.1.8</ecNumber>
    </recommendedName>
</protein>
<sequence length="159" mass="17757">MKIAQDTVVFIDYILNDGDGNLLEKSDREENFAYLHGYGQLPTKLEEALEGKEAGARVQVSLSPEEGFGDRDEKQIISVPRDRFPEDEEIVNGLQVEAETDHGHQVFTIIDIQDNTVTLDGNHPYAGVDLDFDVTVAQVRAATEEELDHGHVHTGDHHH</sequence>
<comment type="caution">
    <text evidence="12">The sequence shown here is derived from an EMBL/GenBank/DDBJ whole genome shotgun (WGS) entry which is preliminary data.</text>
</comment>